<dbReference type="KEGG" id="pbk:Back11_44090"/>
<dbReference type="InterPro" id="IPR035906">
    <property type="entry name" value="MetI-like_sf"/>
</dbReference>
<dbReference type="Pfam" id="PF00528">
    <property type="entry name" value="BPD_transp_1"/>
    <property type="match status" value="1"/>
</dbReference>
<gene>
    <name evidence="8" type="ORF">Back11_44090</name>
</gene>
<organism evidence="8 9">
    <name type="scientific">Paenibacillus baekrokdamisoli</name>
    <dbReference type="NCBI Taxonomy" id="1712516"/>
    <lineage>
        <taxon>Bacteria</taxon>
        <taxon>Bacillati</taxon>
        <taxon>Bacillota</taxon>
        <taxon>Bacilli</taxon>
        <taxon>Bacillales</taxon>
        <taxon>Paenibacillaceae</taxon>
        <taxon>Paenibacillus</taxon>
    </lineage>
</organism>
<dbReference type="RefSeq" id="WP_125662129.1">
    <property type="nucleotide sequence ID" value="NZ_AP019308.1"/>
</dbReference>
<keyword evidence="4 7" id="KW-0812">Transmembrane</keyword>
<reference evidence="8 9" key="1">
    <citation type="submission" date="2018-11" db="EMBL/GenBank/DDBJ databases">
        <title>Complete genome sequence of Paenibacillus baekrokdamisoli strain KCTC 33723.</title>
        <authorList>
            <person name="Kang S.W."/>
            <person name="Lee K.C."/>
            <person name="Kim K.K."/>
            <person name="Kim J.S."/>
            <person name="Kim D.S."/>
            <person name="Ko S.H."/>
            <person name="Yang S.H."/>
            <person name="Lee J.S."/>
        </authorList>
    </citation>
    <scope>NUCLEOTIDE SEQUENCE [LARGE SCALE GENOMIC DNA]</scope>
    <source>
        <strain evidence="8 9">KCTC 33723</strain>
    </source>
</reference>
<dbReference type="OrthoDB" id="9785836at2"/>
<evidence type="ECO:0000256" key="6">
    <source>
        <dbReference type="ARBA" id="ARBA00023136"/>
    </source>
</evidence>
<dbReference type="InterPro" id="IPR050809">
    <property type="entry name" value="UgpAE/MalFG_permease"/>
</dbReference>
<dbReference type="AlphaFoldDB" id="A0A3G9JJA7"/>
<evidence type="ECO:0000256" key="3">
    <source>
        <dbReference type="ARBA" id="ARBA00022475"/>
    </source>
</evidence>
<evidence type="ECO:0000313" key="8">
    <source>
        <dbReference type="EMBL" id="BBH23064.1"/>
    </source>
</evidence>
<keyword evidence="3" id="KW-1003">Cell membrane</keyword>
<dbReference type="InterPro" id="IPR000515">
    <property type="entry name" value="MetI-like"/>
</dbReference>
<evidence type="ECO:0000256" key="5">
    <source>
        <dbReference type="ARBA" id="ARBA00022989"/>
    </source>
</evidence>
<feature type="transmembrane region" description="Helical" evidence="7">
    <location>
        <begin position="127"/>
        <end position="148"/>
    </location>
</feature>
<evidence type="ECO:0000313" key="9">
    <source>
        <dbReference type="Proteomes" id="UP000275368"/>
    </source>
</evidence>
<dbReference type="CDD" id="cd06261">
    <property type="entry name" value="TM_PBP2"/>
    <property type="match status" value="1"/>
</dbReference>
<feature type="transmembrane region" description="Helical" evidence="7">
    <location>
        <begin position="168"/>
        <end position="194"/>
    </location>
</feature>
<proteinExistence type="inferred from homology"/>
<comment type="similarity">
    <text evidence="7">Belongs to the binding-protein-dependent transport system permease family.</text>
</comment>
<dbReference type="SUPFAM" id="SSF161098">
    <property type="entry name" value="MetI-like"/>
    <property type="match status" value="1"/>
</dbReference>
<keyword evidence="9" id="KW-1185">Reference proteome</keyword>
<dbReference type="PANTHER" id="PTHR43227">
    <property type="entry name" value="BLL4140 PROTEIN"/>
    <property type="match status" value="1"/>
</dbReference>
<evidence type="ECO:0000256" key="4">
    <source>
        <dbReference type="ARBA" id="ARBA00022692"/>
    </source>
</evidence>
<keyword evidence="2 7" id="KW-0813">Transport</keyword>
<dbReference type="GO" id="GO:0005886">
    <property type="term" value="C:plasma membrane"/>
    <property type="evidence" value="ECO:0007669"/>
    <property type="project" value="UniProtKB-SubCell"/>
</dbReference>
<dbReference type="Proteomes" id="UP000275368">
    <property type="component" value="Chromosome"/>
</dbReference>
<dbReference type="Gene3D" id="1.10.3720.10">
    <property type="entry name" value="MetI-like"/>
    <property type="match status" value="1"/>
</dbReference>
<keyword evidence="6 7" id="KW-0472">Membrane</keyword>
<evidence type="ECO:0000256" key="1">
    <source>
        <dbReference type="ARBA" id="ARBA00004651"/>
    </source>
</evidence>
<name>A0A3G9JJA7_9BACL</name>
<dbReference type="PANTHER" id="PTHR43227:SF11">
    <property type="entry name" value="BLL4140 PROTEIN"/>
    <property type="match status" value="1"/>
</dbReference>
<feature type="transmembrane region" description="Helical" evidence="7">
    <location>
        <begin position="215"/>
        <end position="240"/>
    </location>
</feature>
<evidence type="ECO:0000256" key="2">
    <source>
        <dbReference type="ARBA" id="ARBA00022448"/>
    </source>
</evidence>
<protein>
    <submittedName>
        <fullName evidence="8">Sugar ABC transporter permease</fullName>
    </submittedName>
</protein>
<feature type="transmembrane region" description="Helical" evidence="7">
    <location>
        <begin position="85"/>
        <end position="106"/>
    </location>
</feature>
<keyword evidence="5 7" id="KW-1133">Transmembrane helix</keyword>
<accession>A0A3G9JJA7</accession>
<comment type="subcellular location">
    <subcellularLocation>
        <location evidence="1 7">Cell membrane</location>
        <topology evidence="1 7">Multi-pass membrane protein</topology>
    </subcellularLocation>
</comment>
<sequence length="312" mass="35037">MKFQSRINKHKGMRDLINNRNLYFMVLPAVLFSLIFAYLPMVGLVIAFQDFNPMKGLFHSKFVGVDNFKFFFAGHDWLIITLNTIYLNMLFIVSGTIVALTIAIVLTELGRNAVVRVIQSVMILPNFITWPTVGLFSVAFLSTDTGVINQLYKYITDQTLDVYISPGVWPTIFVLINIWKGAGFGAIVYMAAIIGIDKELYEAAKMDGANRLQQIFRITLPLLKSTIVILFLLSLGNIFVGNLEMIFSLIGDNSMLYSTTDVIDTYVFRSIRTSGSMGMTAAIGLYQSIVGFTLVLLCNKLTKRYDKESAIF</sequence>
<feature type="transmembrane region" description="Helical" evidence="7">
    <location>
        <begin position="277"/>
        <end position="297"/>
    </location>
</feature>
<evidence type="ECO:0000256" key="7">
    <source>
        <dbReference type="RuleBase" id="RU363032"/>
    </source>
</evidence>
<dbReference type="PROSITE" id="PS50928">
    <property type="entry name" value="ABC_TM1"/>
    <property type="match status" value="1"/>
</dbReference>
<dbReference type="GO" id="GO:0055085">
    <property type="term" value="P:transmembrane transport"/>
    <property type="evidence" value="ECO:0007669"/>
    <property type="project" value="InterPro"/>
</dbReference>
<feature type="transmembrane region" description="Helical" evidence="7">
    <location>
        <begin position="21"/>
        <end position="48"/>
    </location>
</feature>
<dbReference type="EMBL" id="AP019308">
    <property type="protein sequence ID" value="BBH23064.1"/>
    <property type="molecule type" value="Genomic_DNA"/>
</dbReference>